<dbReference type="EMBL" id="CAFBNE010000058">
    <property type="protein sequence ID" value="CAB4955471.1"/>
    <property type="molecule type" value="Genomic_DNA"/>
</dbReference>
<protein>
    <submittedName>
        <fullName evidence="1">Unannotated protein</fullName>
    </submittedName>
</protein>
<reference evidence="1" key="1">
    <citation type="submission" date="2020-05" db="EMBL/GenBank/DDBJ databases">
        <authorList>
            <person name="Chiriac C."/>
            <person name="Salcher M."/>
            <person name="Ghai R."/>
            <person name="Kavagutti S V."/>
        </authorList>
    </citation>
    <scope>NUCLEOTIDE SEQUENCE</scope>
</reference>
<proteinExistence type="predicted"/>
<name>A0A6J7KIY6_9ZZZZ</name>
<sequence>MKAPARIFTSIVPHGPERQSAAVEQWHALGYEVHSVNSVSEARRVDEQFPYVYVHESPRDAMSIWGRAYAFVDDVLTIAEWVTNDDEPICLVNSDIYLDGRLDDLEWAAIPHGSGVIGTRINVSTLSSPFGLNYDVGFDLFVFPSGALRQVSFGTLCLGVPFWDFALPLLLARMGHALVYLGEPVLLHVWHAERYSRKVLNLAAFEFTRVLKLNGVPVGLASATEVETSDISDEELMLDLVLPSLRAIHSLLESSDCLMSKDRKETRRSLKFRASDAYGIRVTDSERASGLDFYHPLYSLYPELLWSLGNLMQTELRRSARARVHKGTLTTLGGVQP</sequence>
<organism evidence="1">
    <name type="scientific">freshwater metagenome</name>
    <dbReference type="NCBI Taxonomy" id="449393"/>
    <lineage>
        <taxon>unclassified sequences</taxon>
        <taxon>metagenomes</taxon>
        <taxon>ecological metagenomes</taxon>
    </lineage>
</organism>
<dbReference type="AlphaFoldDB" id="A0A6J7KIY6"/>
<accession>A0A6J7KIY6</accession>
<gene>
    <name evidence="1" type="ORF">UFOPK3772_01826</name>
</gene>
<evidence type="ECO:0000313" key="1">
    <source>
        <dbReference type="EMBL" id="CAB4955471.1"/>
    </source>
</evidence>